<dbReference type="InterPro" id="IPR014718">
    <property type="entry name" value="GH-type_carb-bd"/>
</dbReference>
<dbReference type="PANTHER" id="PTHR30504:SF4">
    <property type="entry name" value="GLUCANS BIOSYNTHESIS PROTEIN G"/>
    <property type="match status" value="1"/>
</dbReference>
<evidence type="ECO:0000256" key="4">
    <source>
        <dbReference type="ARBA" id="ARBA00015376"/>
    </source>
</evidence>
<protein>
    <recommendedName>
        <fullName evidence="4">Glucans biosynthesis protein G</fullName>
    </recommendedName>
</protein>
<evidence type="ECO:0000313" key="10">
    <source>
        <dbReference type="Proteomes" id="UP000295129"/>
    </source>
</evidence>
<feature type="region of interest" description="Disordered" evidence="7">
    <location>
        <begin position="1"/>
        <end position="38"/>
    </location>
</feature>
<comment type="caution">
    <text evidence="9">The sequence shown here is derived from an EMBL/GenBank/DDBJ whole genome shotgun (WGS) entry which is preliminary data.</text>
</comment>
<sequence>MFPPHAHPAARYSAAGPSPAGAAVQERRPHPASRRTDLIHTAVRTSPGESSEAPWAAAARPAAARAPKAAKAPLCRLALSALLLVGGLHVPPALAAFGFNDVAQRARQLAEAAYKPPAETLPAELRQLSYDDYRRIRHKPERALWAQAGSAFEVAFFPPGLNYTVPVKINQIDADGVRELRFDPDDFDYGGGPVDAAKLKTAQGLGYAGLRVLTGKRGRQGGERKEILAFHGASLFRSPGEEEQYGTWARGLAVDTGLPSGEEFPRFVEFWLERPAANARELVIYALLDSPRYAGAYRFVLQPDKHGSVQDVRARLYPRAQAGKLGLAPLASMHFAGENRPARGEDYRPEVHDADGLSVLAANGEWIWRPLSNPRRLLITAFGLTDPRGFGLMQRDRDFASYQDINARRELKPSAWVEPSGGWGAGQVELVQIPTPDEFNNNIVAYWVPEQAPAPGKPYDFGYRLSWRTAEAPHPPRAWVVQTRVGNDRQGADNELWLRVDFADPGYAKLPPDRPVRAVVSVGDNAELLETRLAANPALQGWRTTLRLRRADAAKPVELRLQLFDPDEQAADRPRSETWSYVLPPE</sequence>
<feature type="domain" description="Glucan biosynthesis periplasmic MdoG C-terminal" evidence="8">
    <location>
        <begin position="97"/>
        <end position="582"/>
    </location>
</feature>
<keyword evidence="6" id="KW-0574">Periplasm</keyword>
<evidence type="ECO:0000256" key="2">
    <source>
        <dbReference type="ARBA" id="ARBA00005001"/>
    </source>
</evidence>
<dbReference type="Proteomes" id="UP000295129">
    <property type="component" value="Unassembled WGS sequence"/>
</dbReference>
<dbReference type="Pfam" id="PF04349">
    <property type="entry name" value="MdoG"/>
    <property type="match status" value="1"/>
</dbReference>
<reference evidence="9 10" key="1">
    <citation type="submission" date="2019-03" db="EMBL/GenBank/DDBJ databases">
        <title>Genomic Encyclopedia of Type Strains, Phase IV (KMG-IV): sequencing the most valuable type-strain genomes for metagenomic binning, comparative biology and taxonomic classification.</title>
        <authorList>
            <person name="Goeker M."/>
        </authorList>
    </citation>
    <scope>NUCLEOTIDE SEQUENCE [LARGE SCALE GENOMIC DNA]</scope>
    <source>
        <strain evidence="9 10">DSM 12121</strain>
    </source>
</reference>
<evidence type="ECO:0000256" key="7">
    <source>
        <dbReference type="SAM" id="MobiDB-lite"/>
    </source>
</evidence>
<evidence type="ECO:0000256" key="3">
    <source>
        <dbReference type="ARBA" id="ARBA00009284"/>
    </source>
</evidence>
<evidence type="ECO:0000256" key="5">
    <source>
        <dbReference type="ARBA" id="ARBA00022729"/>
    </source>
</evidence>
<evidence type="ECO:0000256" key="1">
    <source>
        <dbReference type="ARBA" id="ARBA00004418"/>
    </source>
</evidence>
<dbReference type="GO" id="GO:0051274">
    <property type="term" value="P:beta-glucan biosynthetic process"/>
    <property type="evidence" value="ECO:0007669"/>
    <property type="project" value="TreeGrafter"/>
</dbReference>
<dbReference type="InterPro" id="IPR014756">
    <property type="entry name" value="Ig_E-set"/>
</dbReference>
<comment type="subcellular location">
    <subcellularLocation>
        <location evidence="1">Periplasm</location>
    </subcellularLocation>
</comment>
<dbReference type="EMBL" id="SNVV01000003">
    <property type="protein sequence ID" value="TDN55951.1"/>
    <property type="molecule type" value="Genomic_DNA"/>
</dbReference>
<comment type="similarity">
    <text evidence="3">Belongs to the OpgD/OpgG family.</text>
</comment>
<accession>A0A4R6ECR5</accession>
<keyword evidence="5" id="KW-0732">Signal</keyword>
<dbReference type="PANTHER" id="PTHR30504">
    <property type="entry name" value="GLUCANS BIOSYNTHESIS PROTEIN"/>
    <property type="match status" value="1"/>
</dbReference>
<proteinExistence type="inferred from homology"/>
<dbReference type="InterPro" id="IPR007444">
    <property type="entry name" value="Glucan_biosyn_MdoG_C"/>
</dbReference>
<dbReference type="OrthoDB" id="335750at2"/>
<dbReference type="UniPathway" id="UPA00637"/>
<keyword evidence="10" id="KW-1185">Reference proteome</keyword>
<gene>
    <name evidence="9" type="ORF">C7389_103289</name>
</gene>
<organism evidence="9 10">
    <name type="scientific">Azoarcus indigens</name>
    <dbReference type="NCBI Taxonomy" id="29545"/>
    <lineage>
        <taxon>Bacteria</taxon>
        <taxon>Pseudomonadati</taxon>
        <taxon>Pseudomonadota</taxon>
        <taxon>Betaproteobacteria</taxon>
        <taxon>Rhodocyclales</taxon>
        <taxon>Zoogloeaceae</taxon>
        <taxon>Azoarcus</taxon>
    </lineage>
</organism>
<dbReference type="InterPro" id="IPR014438">
    <property type="entry name" value="Glucan_biosyn_MdoG/MdoD"/>
</dbReference>
<name>A0A4R6ECR5_9RHOO</name>
<evidence type="ECO:0000256" key="6">
    <source>
        <dbReference type="ARBA" id="ARBA00022764"/>
    </source>
</evidence>
<comment type="pathway">
    <text evidence="2">Glycan metabolism; osmoregulated periplasmic glucan (OPG) biosynthesis.</text>
</comment>
<dbReference type="Gene3D" id="2.70.98.10">
    <property type="match status" value="1"/>
</dbReference>
<feature type="compositionally biased region" description="Low complexity" evidence="7">
    <location>
        <begin position="9"/>
        <end position="23"/>
    </location>
</feature>
<feature type="region of interest" description="Disordered" evidence="7">
    <location>
        <begin position="567"/>
        <end position="586"/>
    </location>
</feature>
<feature type="compositionally biased region" description="Basic and acidic residues" evidence="7">
    <location>
        <begin position="25"/>
        <end position="38"/>
    </location>
</feature>
<dbReference type="SUPFAM" id="SSF81296">
    <property type="entry name" value="E set domains"/>
    <property type="match status" value="1"/>
</dbReference>
<dbReference type="AlphaFoldDB" id="A0A4R6ECR5"/>
<dbReference type="FunFam" id="2.70.98.10:FF:000001">
    <property type="entry name" value="Glucans biosynthesis protein G"/>
    <property type="match status" value="1"/>
</dbReference>
<dbReference type="InterPro" id="IPR011013">
    <property type="entry name" value="Gal_mutarotase_sf_dom"/>
</dbReference>
<dbReference type="PIRSF" id="PIRSF006281">
    <property type="entry name" value="MdoG"/>
    <property type="match status" value="1"/>
</dbReference>
<dbReference type="GO" id="GO:0030288">
    <property type="term" value="C:outer membrane-bounded periplasmic space"/>
    <property type="evidence" value="ECO:0007669"/>
    <property type="project" value="TreeGrafter"/>
</dbReference>
<evidence type="ECO:0000313" key="9">
    <source>
        <dbReference type="EMBL" id="TDN55951.1"/>
    </source>
</evidence>
<dbReference type="InterPro" id="IPR013783">
    <property type="entry name" value="Ig-like_fold"/>
</dbReference>
<evidence type="ECO:0000259" key="8">
    <source>
        <dbReference type="Pfam" id="PF04349"/>
    </source>
</evidence>
<dbReference type="SUPFAM" id="SSF74650">
    <property type="entry name" value="Galactose mutarotase-like"/>
    <property type="match status" value="1"/>
</dbReference>
<dbReference type="Gene3D" id="2.60.40.10">
    <property type="entry name" value="Immunoglobulins"/>
    <property type="match status" value="1"/>
</dbReference>
<dbReference type="GO" id="GO:0003824">
    <property type="term" value="F:catalytic activity"/>
    <property type="evidence" value="ECO:0007669"/>
    <property type="project" value="InterPro"/>
</dbReference>
<dbReference type="GO" id="GO:0030246">
    <property type="term" value="F:carbohydrate binding"/>
    <property type="evidence" value="ECO:0007669"/>
    <property type="project" value="InterPro"/>
</dbReference>